<dbReference type="PRINTS" id="PR00401">
    <property type="entry name" value="SH2DOMAIN"/>
</dbReference>
<dbReference type="Pfam" id="PF14604">
    <property type="entry name" value="SH3_9"/>
    <property type="match status" value="1"/>
</dbReference>
<dbReference type="SMART" id="SM00326">
    <property type="entry name" value="SH3"/>
    <property type="match status" value="3"/>
</dbReference>
<dbReference type="SUPFAM" id="SSF55550">
    <property type="entry name" value="SH2 domain"/>
    <property type="match status" value="1"/>
</dbReference>
<feature type="domain" description="SH3" evidence="7">
    <location>
        <begin position="108"/>
        <end position="167"/>
    </location>
</feature>
<dbReference type="OrthoDB" id="26539at2759"/>
<dbReference type="GO" id="GO:0048013">
    <property type="term" value="P:ephrin receptor signaling pathway"/>
    <property type="evidence" value="ECO:0007669"/>
    <property type="project" value="TreeGrafter"/>
</dbReference>
<dbReference type="Proteomes" id="UP001152320">
    <property type="component" value="Chromosome 13"/>
</dbReference>
<feature type="region of interest" description="Disordered" evidence="5">
    <location>
        <begin position="77"/>
        <end position="104"/>
    </location>
</feature>
<reference evidence="8" key="1">
    <citation type="submission" date="2021-10" db="EMBL/GenBank/DDBJ databases">
        <title>Tropical sea cucumber genome reveals ecological adaptation and Cuvierian tubules defense mechanism.</title>
        <authorList>
            <person name="Chen T."/>
        </authorList>
    </citation>
    <scope>NUCLEOTIDE SEQUENCE</scope>
    <source>
        <strain evidence="8">Nanhai2018</strain>
        <tissue evidence="8">Muscle</tissue>
    </source>
</reference>
<gene>
    <name evidence="8" type="ORF">HOLleu_27086</name>
</gene>
<dbReference type="PRINTS" id="PR00452">
    <property type="entry name" value="SH3DOMAIN"/>
</dbReference>
<evidence type="ECO:0000256" key="3">
    <source>
        <dbReference type="PROSITE-ProRule" id="PRU00191"/>
    </source>
</evidence>
<dbReference type="PANTHER" id="PTHR19969:SF14">
    <property type="entry name" value="DREADLOCKS, ISOFORM B"/>
    <property type="match status" value="1"/>
</dbReference>
<dbReference type="InterPro" id="IPR000980">
    <property type="entry name" value="SH2"/>
</dbReference>
<evidence type="ECO:0000256" key="5">
    <source>
        <dbReference type="SAM" id="MobiDB-lite"/>
    </source>
</evidence>
<dbReference type="PROSITE" id="PS50002">
    <property type="entry name" value="SH3"/>
    <property type="match status" value="3"/>
</dbReference>
<dbReference type="PANTHER" id="PTHR19969">
    <property type="entry name" value="SH2-SH3 ADAPTOR PROTEIN-RELATED"/>
    <property type="match status" value="1"/>
</dbReference>
<dbReference type="SMART" id="SM00252">
    <property type="entry name" value="SH2"/>
    <property type="match status" value="1"/>
</dbReference>
<dbReference type="GO" id="GO:0035591">
    <property type="term" value="F:signaling adaptor activity"/>
    <property type="evidence" value="ECO:0007669"/>
    <property type="project" value="TreeGrafter"/>
</dbReference>
<dbReference type="InterPro" id="IPR036028">
    <property type="entry name" value="SH3-like_dom_sf"/>
</dbReference>
<dbReference type="EMBL" id="JAIZAY010000013">
    <property type="protein sequence ID" value="KAJ8030622.1"/>
    <property type="molecule type" value="Genomic_DNA"/>
</dbReference>
<dbReference type="Gene3D" id="3.30.505.10">
    <property type="entry name" value="SH2 domain"/>
    <property type="match status" value="1"/>
</dbReference>
<feature type="domain" description="SH2" evidence="6">
    <location>
        <begin position="286"/>
        <end position="380"/>
    </location>
</feature>
<dbReference type="GO" id="GO:0005737">
    <property type="term" value="C:cytoplasm"/>
    <property type="evidence" value="ECO:0007669"/>
    <property type="project" value="TreeGrafter"/>
</dbReference>
<dbReference type="Pfam" id="PF00017">
    <property type="entry name" value="SH2"/>
    <property type="match status" value="1"/>
</dbReference>
<dbReference type="PROSITE" id="PS50001">
    <property type="entry name" value="SH2"/>
    <property type="match status" value="1"/>
</dbReference>
<accession>A0A9Q1BPV1</accession>
<sequence length="383" mass="43790">MRIEKEMTNDPVYVVAKWDYTAKQEEELTIKKNERLELTDDSRSWWKVRKTSGNCEMGYVPSNYVKKEKLSLISKIRQKTKPHKTSVTSAPDPGQLQQNQTQNKDIVSSPKIAVVKFKYEPQQEDELALNKGDKVYVLEKCTDGWWKGEVSGKSGWFPSNYVSEDLDRSSASSKGDDISSSVSSGDDFIHGVVTLYPFQGRNSEELNFDQGERLDIIELPDNDPEWWRARNKEGQVGLVPRNYVQKVSDAVPVYSRLQFSNGDNVVVDSEVNNLDNSSEDLSGKEWFHGKLSRAQSERVLENAAEGNFLVRESEAFRGDFSISVKGKERVKHFKVQVGSEDRRYLIGQKKFDNLDDIVSHYKDHPIFTNETTRLFLTSPLPRS</sequence>
<name>A0A9Q1BPV1_HOLLE</name>
<dbReference type="GO" id="GO:0016477">
    <property type="term" value="P:cell migration"/>
    <property type="evidence" value="ECO:0007669"/>
    <property type="project" value="TreeGrafter"/>
</dbReference>
<evidence type="ECO:0000313" key="8">
    <source>
        <dbReference type="EMBL" id="KAJ8030622.1"/>
    </source>
</evidence>
<evidence type="ECO:0000259" key="6">
    <source>
        <dbReference type="PROSITE" id="PS50001"/>
    </source>
</evidence>
<proteinExistence type="predicted"/>
<dbReference type="PRINTS" id="PR00499">
    <property type="entry name" value="P67PHOX"/>
</dbReference>
<dbReference type="CDD" id="cd11767">
    <property type="entry name" value="SH3_Nck_3"/>
    <property type="match status" value="1"/>
</dbReference>
<dbReference type="CDD" id="cd11766">
    <property type="entry name" value="SH3_Nck_2"/>
    <property type="match status" value="1"/>
</dbReference>
<evidence type="ECO:0000256" key="1">
    <source>
        <dbReference type="ARBA" id="ARBA00022443"/>
    </source>
</evidence>
<dbReference type="Gene3D" id="2.30.30.40">
    <property type="entry name" value="SH3 Domains"/>
    <property type="match status" value="3"/>
</dbReference>
<keyword evidence="1 4" id="KW-0728">SH3 domain</keyword>
<feature type="compositionally biased region" description="Polar residues" evidence="5">
    <location>
        <begin position="85"/>
        <end position="104"/>
    </location>
</feature>
<dbReference type="InterPro" id="IPR036860">
    <property type="entry name" value="SH2_dom_sf"/>
</dbReference>
<keyword evidence="9" id="KW-1185">Reference proteome</keyword>
<dbReference type="InterPro" id="IPR001452">
    <property type="entry name" value="SH3_domain"/>
</dbReference>
<protein>
    <submittedName>
        <fullName evidence="8">Cytoplasmic protein NCK2</fullName>
    </submittedName>
</protein>
<evidence type="ECO:0000313" key="9">
    <source>
        <dbReference type="Proteomes" id="UP001152320"/>
    </source>
</evidence>
<evidence type="ECO:0000256" key="2">
    <source>
        <dbReference type="ARBA" id="ARBA00022999"/>
    </source>
</evidence>
<feature type="domain" description="SH3" evidence="7">
    <location>
        <begin position="9"/>
        <end position="70"/>
    </location>
</feature>
<comment type="caution">
    <text evidence="8">The sequence shown here is derived from an EMBL/GenBank/DDBJ whole genome shotgun (WGS) entry which is preliminary data.</text>
</comment>
<feature type="domain" description="SH3" evidence="7">
    <location>
        <begin position="187"/>
        <end position="249"/>
    </location>
</feature>
<organism evidence="8 9">
    <name type="scientific">Holothuria leucospilota</name>
    <name type="common">Black long sea cucumber</name>
    <name type="synonym">Mertensiothuria leucospilota</name>
    <dbReference type="NCBI Taxonomy" id="206669"/>
    <lineage>
        <taxon>Eukaryota</taxon>
        <taxon>Metazoa</taxon>
        <taxon>Echinodermata</taxon>
        <taxon>Eleutherozoa</taxon>
        <taxon>Echinozoa</taxon>
        <taxon>Holothuroidea</taxon>
        <taxon>Aspidochirotacea</taxon>
        <taxon>Aspidochirotida</taxon>
        <taxon>Holothuriidae</taxon>
        <taxon>Holothuria</taxon>
    </lineage>
</organism>
<keyword evidence="2 3" id="KW-0727">SH2 domain</keyword>
<dbReference type="InterPro" id="IPR051184">
    <property type="entry name" value="Tyrosine-phos_adapter"/>
</dbReference>
<dbReference type="SUPFAM" id="SSF50044">
    <property type="entry name" value="SH3-domain"/>
    <property type="match status" value="3"/>
</dbReference>
<dbReference type="Pfam" id="PF00018">
    <property type="entry name" value="SH3_1"/>
    <property type="match status" value="2"/>
</dbReference>
<dbReference type="GO" id="GO:0030971">
    <property type="term" value="F:receptor tyrosine kinase binding"/>
    <property type="evidence" value="ECO:0007669"/>
    <property type="project" value="TreeGrafter"/>
</dbReference>
<evidence type="ECO:0000259" key="7">
    <source>
        <dbReference type="PROSITE" id="PS50002"/>
    </source>
</evidence>
<dbReference type="AlphaFoldDB" id="A0A9Q1BPV1"/>
<evidence type="ECO:0000256" key="4">
    <source>
        <dbReference type="PROSITE-ProRule" id="PRU00192"/>
    </source>
</evidence>
<dbReference type="FunFam" id="2.30.30.40:FF:000110">
    <property type="entry name" value="Cytoplasmic protein"/>
    <property type="match status" value="1"/>
</dbReference>